<dbReference type="PANTHER" id="PTHR31123:SF4">
    <property type="entry name" value="PROTEIN ALCS"/>
    <property type="match status" value="1"/>
</dbReference>
<keyword evidence="5 6" id="KW-0472">Membrane</keyword>
<feature type="transmembrane region" description="Helical" evidence="6">
    <location>
        <begin position="59"/>
        <end position="78"/>
    </location>
</feature>
<evidence type="ECO:0000313" key="8">
    <source>
        <dbReference type="Proteomes" id="UP001338125"/>
    </source>
</evidence>
<dbReference type="Pfam" id="PF01184">
    <property type="entry name" value="Gpr1_Fun34_YaaH"/>
    <property type="match status" value="1"/>
</dbReference>
<dbReference type="InterPro" id="IPR051633">
    <property type="entry name" value="AceTr"/>
</dbReference>
<dbReference type="PANTHER" id="PTHR31123">
    <property type="entry name" value="ACCUMULATION OF DYADS PROTEIN 2-RELATED"/>
    <property type="match status" value="1"/>
</dbReference>
<organism evidence="7 8">
    <name type="scientific">Cladobotryum mycophilum</name>
    <dbReference type="NCBI Taxonomy" id="491253"/>
    <lineage>
        <taxon>Eukaryota</taxon>
        <taxon>Fungi</taxon>
        <taxon>Dikarya</taxon>
        <taxon>Ascomycota</taxon>
        <taxon>Pezizomycotina</taxon>
        <taxon>Sordariomycetes</taxon>
        <taxon>Hypocreomycetidae</taxon>
        <taxon>Hypocreales</taxon>
        <taxon>Hypocreaceae</taxon>
        <taxon>Cladobotryum</taxon>
    </lineage>
</organism>
<protein>
    <submittedName>
        <fullName evidence="7">Protein alcS</fullName>
    </submittedName>
</protein>
<keyword evidence="8" id="KW-1185">Reference proteome</keyword>
<gene>
    <name evidence="7" type="ORF">PT974_04931</name>
</gene>
<feature type="transmembrane region" description="Helical" evidence="6">
    <location>
        <begin position="113"/>
        <end position="137"/>
    </location>
</feature>
<feature type="transmembrane region" description="Helical" evidence="6">
    <location>
        <begin position="157"/>
        <end position="180"/>
    </location>
</feature>
<feature type="transmembrane region" description="Helical" evidence="6">
    <location>
        <begin position="187"/>
        <end position="208"/>
    </location>
</feature>
<accession>A0ABR0SRQ8</accession>
<keyword evidence="4 6" id="KW-1133">Transmembrane helix</keyword>
<keyword evidence="3 6" id="KW-0812">Transmembrane</keyword>
<evidence type="ECO:0000256" key="2">
    <source>
        <dbReference type="ARBA" id="ARBA00005587"/>
    </source>
</evidence>
<evidence type="ECO:0000256" key="5">
    <source>
        <dbReference type="ARBA" id="ARBA00023136"/>
    </source>
</evidence>
<feature type="transmembrane region" description="Helical" evidence="6">
    <location>
        <begin position="220"/>
        <end position="241"/>
    </location>
</feature>
<dbReference type="InterPro" id="IPR000791">
    <property type="entry name" value="Gpr1/Fun34/SatP-like"/>
</dbReference>
<comment type="similarity">
    <text evidence="2">Belongs to the acetate uptake transporter (AceTr) (TC 2.A.96) family.</text>
</comment>
<evidence type="ECO:0000256" key="3">
    <source>
        <dbReference type="ARBA" id="ARBA00022692"/>
    </source>
</evidence>
<name>A0ABR0SRQ8_9HYPO</name>
<dbReference type="Proteomes" id="UP001338125">
    <property type="component" value="Unassembled WGS sequence"/>
</dbReference>
<evidence type="ECO:0000256" key="4">
    <source>
        <dbReference type="ARBA" id="ARBA00022989"/>
    </source>
</evidence>
<sequence>MSYPTNLSKKDSDSVNVMSPLQSMPSVTLTSELFEKLYLNPANKVSGDLRRTFANPTPLALVGFLIASTPLGCALMGWRGAGGGGAGTIGALYFFGGMLQIIGAVLEWIIGNTFVYIVFGSFGAFWLAFAATLTPFYNAEGAFTAGATTAAEKLAGVHSFQASLAFFLLFMGLLVFMYLICSLRTNVVFFIIFLFLDLALFLLTAAYWESAEGNAEMFETLSKTAGACVFVFCVFGWYLLFVQLLSSVDFPLDLPVGDLSNRIPSNQKKRLHMEGKEDV</sequence>
<evidence type="ECO:0000256" key="6">
    <source>
        <dbReference type="SAM" id="Phobius"/>
    </source>
</evidence>
<comment type="caution">
    <text evidence="7">The sequence shown here is derived from an EMBL/GenBank/DDBJ whole genome shotgun (WGS) entry which is preliminary data.</text>
</comment>
<evidence type="ECO:0000256" key="1">
    <source>
        <dbReference type="ARBA" id="ARBA00004141"/>
    </source>
</evidence>
<dbReference type="EMBL" id="JAVFKD010000010">
    <property type="protein sequence ID" value="KAK5994456.1"/>
    <property type="molecule type" value="Genomic_DNA"/>
</dbReference>
<proteinExistence type="inferred from homology"/>
<evidence type="ECO:0000313" key="7">
    <source>
        <dbReference type="EMBL" id="KAK5994456.1"/>
    </source>
</evidence>
<reference evidence="7 8" key="1">
    <citation type="submission" date="2024-01" db="EMBL/GenBank/DDBJ databases">
        <title>Complete genome of Cladobotryum mycophilum ATHUM6906.</title>
        <authorList>
            <person name="Christinaki A.C."/>
            <person name="Myridakis A.I."/>
            <person name="Kouvelis V.N."/>
        </authorList>
    </citation>
    <scope>NUCLEOTIDE SEQUENCE [LARGE SCALE GENOMIC DNA]</scope>
    <source>
        <strain evidence="7 8">ATHUM6906</strain>
    </source>
</reference>
<comment type="subcellular location">
    <subcellularLocation>
        <location evidence="1">Membrane</location>
        <topology evidence="1">Multi-pass membrane protein</topology>
    </subcellularLocation>
</comment>
<feature type="transmembrane region" description="Helical" evidence="6">
    <location>
        <begin position="84"/>
        <end position="106"/>
    </location>
</feature>